<dbReference type="InterPro" id="IPR002049">
    <property type="entry name" value="LE_dom"/>
</dbReference>
<feature type="disulfide bond" evidence="4">
    <location>
        <begin position="699"/>
        <end position="711"/>
    </location>
</feature>
<keyword evidence="4" id="KW-0424">Laminin EGF-like domain</keyword>
<feature type="disulfide bond" evidence="4">
    <location>
        <begin position="720"/>
        <end position="729"/>
    </location>
</feature>
<evidence type="ECO:0008006" key="9">
    <source>
        <dbReference type="Google" id="ProtNLM"/>
    </source>
</evidence>
<dbReference type="SUPFAM" id="SSF100895">
    <property type="entry name" value="Kazal-type serine protease inhibitors"/>
    <property type="match status" value="6"/>
</dbReference>
<evidence type="ECO:0000259" key="6">
    <source>
        <dbReference type="PROSITE" id="PS51465"/>
    </source>
</evidence>
<reference evidence="7 8" key="1">
    <citation type="submission" date="2021-06" db="EMBL/GenBank/DDBJ databases">
        <title>Caerostris extrusa draft genome.</title>
        <authorList>
            <person name="Kono N."/>
            <person name="Arakawa K."/>
        </authorList>
    </citation>
    <scope>NUCLEOTIDE SEQUENCE [LARGE SCALE GENOMIC DNA]</scope>
</reference>
<feature type="domain" description="Kazal-like" evidence="6">
    <location>
        <begin position="320"/>
        <end position="366"/>
    </location>
</feature>
<evidence type="ECO:0000313" key="8">
    <source>
        <dbReference type="Proteomes" id="UP001054945"/>
    </source>
</evidence>
<dbReference type="PROSITE" id="PS51465">
    <property type="entry name" value="KAZAL_2"/>
    <property type="match status" value="6"/>
</dbReference>
<feature type="disulfide bond" evidence="4">
    <location>
        <begin position="752"/>
        <end position="764"/>
    </location>
</feature>
<feature type="disulfide bond" evidence="4">
    <location>
        <begin position="701"/>
        <end position="718"/>
    </location>
</feature>
<protein>
    <recommendedName>
        <fullName evidence="9">Agrin</fullName>
    </recommendedName>
</protein>
<dbReference type="FunFam" id="2.10.25.10:FF:000140">
    <property type="entry name" value="Transmembrane agrin"/>
    <property type="match status" value="1"/>
</dbReference>
<dbReference type="PANTHER" id="PTHR10913:SF45">
    <property type="entry name" value="FOLLISTATIN, ISOFORM A-RELATED"/>
    <property type="match status" value="1"/>
</dbReference>
<dbReference type="Pfam" id="PF07648">
    <property type="entry name" value="Kazal_2"/>
    <property type="match status" value="6"/>
</dbReference>
<dbReference type="GO" id="GO:0005576">
    <property type="term" value="C:extracellular region"/>
    <property type="evidence" value="ECO:0007669"/>
    <property type="project" value="TreeGrafter"/>
</dbReference>
<feature type="domain" description="Kazal-like" evidence="6">
    <location>
        <begin position="440"/>
        <end position="486"/>
    </location>
</feature>
<dbReference type="PANTHER" id="PTHR10913">
    <property type="entry name" value="FOLLISTATIN-RELATED"/>
    <property type="match status" value="1"/>
</dbReference>
<dbReference type="FunFam" id="2.10.25.10:FF:000134">
    <property type="entry name" value="Transmembrane agrin"/>
    <property type="match status" value="1"/>
</dbReference>
<dbReference type="Proteomes" id="UP001054945">
    <property type="component" value="Unassembled WGS sequence"/>
</dbReference>
<sequence>MECRSSACVSREMLCLRKQSEFETRVCGTDGKDYPNMCELKKTACREMRTLEIRFTGRCVTWWILYCTFKLGCLGSKDCTFLRNLVQDCTCLRNPGAGLHVFKKPGAGLHVFKKPGAGLHVFKNPGAGLHVFKNSGAGLRVLRNMVQDCTPLPGGRVPQFSSVPTDEHRNAICRCNAVCSEDLRPVCGSDGKTYSNECTLRVDACKHRKNIRVVYNGECSAGKNPCENIVCGPFEDCNIDKYGIASCQCQPSCESVMKPVCGSNGQTYSNECELQRDACLMKRHVAVVYKGACGDTGPCHNYVCSFGALCVLKNGRPGCECPTCPERFEPICGSDGISYTNECKMKREACEERKDISIAYMGLCNTCSQTKCEYYAECEQDNKGRATCVCPQRCVKMDAKVCGDDGITYLNNCELRVAACTKQLYINVASKGPCEDGRCVCPTECPENYDPVCSTDGITYRNECEMRRAAHGTQRPHLRRVRRCRRLWCRAKSLESGSGNSPCDKDACRYGGICDYDSDDRLLCVCPFECPPVRAPCAAGRRVLRQRMQDERTVLQDSEENCNSSQKQMPNNVDRDNLYSQIFLKTPLRFNGTPESVEVEEIACDGEKTSNQPCDRKRLFCGDGPGFKNCPPSSYCHKTSEFAKCCKEVVMIKSCADTVHGAAQMEDQCPRTGPGGVSYIPILALLLYNDGFLSILGHCNCNRLGSYSSTCDPVTQQCPCKPGVGDLRCDRCEPGFWGLHKISEGSSGCSPCDCDQYGSVRDDCEQMTGRCVCKHGIQGMKCNICPAGTVLGPDGCMDASIAKSVTGSCDELKCFHGAKCKREHGEVQCVCDFQVHQ</sequence>
<evidence type="ECO:0000256" key="4">
    <source>
        <dbReference type="PROSITE-ProRule" id="PRU00460"/>
    </source>
</evidence>
<keyword evidence="8" id="KW-1185">Reference proteome</keyword>
<feature type="domain" description="Laminin EGF-like" evidence="5">
    <location>
        <begin position="752"/>
        <end position="798"/>
    </location>
</feature>
<dbReference type="CDD" id="cd00104">
    <property type="entry name" value="KAZAL_FS"/>
    <property type="match status" value="6"/>
</dbReference>
<feature type="domain" description="Kazal-like" evidence="6">
    <location>
        <begin position="1"/>
        <end position="61"/>
    </location>
</feature>
<dbReference type="FunFam" id="3.30.60.30:FF:000024">
    <property type="entry name" value="Transmembrane agrin"/>
    <property type="match status" value="3"/>
</dbReference>
<dbReference type="Gene3D" id="3.30.60.30">
    <property type="match status" value="6"/>
</dbReference>
<organism evidence="7 8">
    <name type="scientific">Caerostris extrusa</name>
    <name type="common">Bark spider</name>
    <name type="synonym">Caerostris bankana</name>
    <dbReference type="NCBI Taxonomy" id="172846"/>
    <lineage>
        <taxon>Eukaryota</taxon>
        <taxon>Metazoa</taxon>
        <taxon>Ecdysozoa</taxon>
        <taxon>Arthropoda</taxon>
        <taxon>Chelicerata</taxon>
        <taxon>Arachnida</taxon>
        <taxon>Araneae</taxon>
        <taxon>Araneomorphae</taxon>
        <taxon>Entelegynae</taxon>
        <taxon>Araneoidea</taxon>
        <taxon>Araneidae</taxon>
        <taxon>Caerostris</taxon>
    </lineage>
</organism>
<dbReference type="Pfam" id="PF00053">
    <property type="entry name" value="EGF_laminin"/>
    <property type="match status" value="2"/>
</dbReference>
<dbReference type="InterPro" id="IPR003645">
    <property type="entry name" value="Fol_N"/>
</dbReference>
<accession>A0AAV4TEX8</accession>
<evidence type="ECO:0000256" key="2">
    <source>
        <dbReference type="ARBA" id="ARBA00022900"/>
    </source>
</evidence>
<feature type="domain" description="Laminin EGF-like" evidence="5">
    <location>
        <begin position="699"/>
        <end position="751"/>
    </location>
</feature>
<dbReference type="SUPFAM" id="SSF57196">
    <property type="entry name" value="EGF/Laminin"/>
    <property type="match status" value="2"/>
</dbReference>
<dbReference type="InterPro" id="IPR036058">
    <property type="entry name" value="Kazal_dom_sf"/>
</dbReference>
<keyword evidence="3 4" id="KW-1015">Disulfide bond</keyword>
<dbReference type="SMART" id="SM00274">
    <property type="entry name" value="FOLN"/>
    <property type="match status" value="4"/>
</dbReference>
<dbReference type="EMBL" id="BPLR01011069">
    <property type="protein sequence ID" value="GIY43986.1"/>
    <property type="molecule type" value="Genomic_DNA"/>
</dbReference>
<dbReference type="PRINTS" id="PR00011">
    <property type="entry name" value="EGFLAMININ"/>
</dbReference>
<comment type="caution">
    <text evidence="4">Lacks conserved residue(s) required for the propagation of feature annotation.</text>
</comment>
<feature type="domain" description="Kazal-like" evidence="6">
    <location>
        <begin position="248"/>
        <end position="295"/>
    </location>
</feature>
<gene>
    <name evidence="7" type="ORF">CEXT_340621</name>
</gene>
<comment type="caution">
    <text evidence="7">The sequence shown here is derived from an EMBL/GenBank/DDBJ whole genome shotgun (WGS) entry which is preliminary data.</text>
</comment>
<dbReference type="PROSITE" id="PS50027">
    <property type="entry name" value="EGF_LAM_2"/>
    <property type="match status" value="2"/>
</dbReference>
<dbReference type="SMART" id="SM00280">
    <property type="entry name" value="KAZAL"/>
    <property type="match status" value="6"/>
</dbReference>
<name>A0AAV4TEX8_CAEEX</name>
<proteinExistence type="predicted"/>
<dbReference type="InterPro" id="IPR002350">
    <property type="entry name" value="Kazal_dom"/>
</dbReference>
<feature type="disulfide bond" evidence="4">
    <location>
        <begin position="754"/>
        <end position="771"/>
    </location>
</feature>
<evidence type="ECO:0000256" key="3">
    <source>
        <dbReference type="ARBA" id="ARBA00023157"/>
    </source>
</evidence>
<dbReference type="SMART" id="SM00180">
    <property type="entry name" value="EGF_Lam"/>
    <property type="match status" value="2"/>
</dbReference>
<feature type="disulfide bond" evidence="4">
    <location>
        <begin position="773"/>
        <end position="782"/>
    </location>
</feature>
<keyword evidence="2" id="KW-0722">Serine protease inhibitor</keyword>
<dbReference type="Gene3D" id="2.10.25.10">
    <property type="entry name" value="Laminin"/>
    <property type="match status" value="2"/>
</dbReference>
<feature type="domain" description="Kazal-like" evidence="6">
    <location>
        <begin position="174"/>
        <end position="221"/>
    </location>
</feature>
<dbReference type="GO" id="GO:0030154">
    <property type="term" value="P:cell differentiation"/>
    <property type="evidence" value="ECO:0007669"/>
    <property type="project" value="TreeGrafter"/>
</dbReference>
<dbReference type="AlphaFoldDB" id="A0AAV4TEX8"/>
<evidence type="ECO:0000313" key="7">
    <source>
        <dbReference type="EMBL" id="GIY43986.1"/>
    </source>
</evidence>
<evidence type="ECO:0000259" key="5">
    <source>
        <dbReference type="PROSITE" id="PS50027"/>
    </source>
</evidence>
<dbReference type="CDD" id="cd00055">
    <property type="entry name" value="EGF_Lam"/>
    <property type="match status" value="2"/>
</dbReference>
<feature type="domain" description="Kazal-like" evidence="6">
    <location>
        <begin position="389"/>
        <end position="436"/>
    </location>
</feature>
<keyword evidence="1" id="KW-0646">Protease inhibitor</keyword>
<dbReference type="InterPro" id="IPR050653">
    <property type="entry name" value="Prot_Inhib_GrowthFact_Antg"/>
</dbReference>
<evidence type="ECO:0000256" key="1">
    <source>
        <dbReference type="ARBA" id="ARBA00022690"/>
    </source>
</evidence>